<dbReference type="SUPFAM" id="SSF54427">
    <property type="entry name" value="NTF2-like"/>
    <property type="match status" value="1"/>
</dbReference>
<reference evidence="1 2" key="1">
    <citation type="submission" date="2023-08" db="EMBL/GenBank/DDBJ databases">
        <authorList>
            <person name="Girao M."/>
            <person name="Carvalho M.F."/>
        </authorList>
    </citation>
    <scope>NUCLEOTIDE SEQUENCE [LARGE SCALE GENOMIC DNA]</scope>
    <source>
        <strain evidence="1 2">CC-R104</strain>
    </source>
</reference>
<accession>A0ABU7JL44</accession>
<protein>
    <submittedName>
        <fullName evidence="1">Nuclear transport factor 2 family protein</fullName>
    </submittedName>
</protein>
<organism evidence="1 2">
    <name type="scientific">Rhodococcus chondri</name>
    <dbReference type="NCBI Taxonomy" id="3065941"/>
    <lineage>
        <taxon>Bacteria</taxon>
        <taxon>Bacillati</taxon>
        <taxon>Actinomycetota</taxon>
        <taxon>Actinomycetes</taxon>
        <taxon>Mycobacteriales</taxon>
        <taxon>Nocardiaceae</taxon>
        <taxon>Rhodococcus</taxon>
    </lineage>
</organism>
<name>A0ABU7JL44_9NOCA</name>
<dbReference type="Proteomes" id="UP001331936">
    <property type="component" value="Unassembled WGS sequence"/>
</dbReference>
<dbReference type="Gene3D" id="3.10.450.50">
    <property type="match status" value="1"/>
</dbReference>
<evidence type="ECO:0000313" key="1">
    <source>
        <dbReference type="EMBL" id="MEE2030753.1"/>
    </source>
</evidence>
<dbReference type="InterPro" id="IPR032710">
    <property type="entry name" value="NTF2-like_dom_sf"/>
</dbReference>
<sequence>MATPARPDVVVRWHHIVEHDDRTALVDLLADDAVFSSPAVFTPQAGKDATLAYLQAALTVFGNDTGFHYVGEWYGDRSAVLEFEADLDGVHVNGVDIIGWDHRDRIISFKVMVRPIKGLQALMPLMAAQLTPAATPSSLPGETE</sequence>
<evidence type="ECO:0000313" key="2">
    <source>
        <dbReference type="Proteomes" id="UP001331936"/>
    </source>
</evidence>
<comment type="caution">
    <text evidence="1">The sequence shown here is derived from an EMBL/GenBank/DDBJ whole genome shotgun (WGS) entry which is preliminary data.</text>
</comment>
<proteinExistence type="predicted"/>
<gene>
    <name evidence="1" type="ORF">Q8814_01245</name>
</gene>
<dbReference type="EMBL" id="JAUZMZ010000003">
    <property type="protein sequence ID" value="MEE2030753.1"/>
    <property type="molecule type" value="Genomic_DNA"/>
</dbReference>
<keyword evidence="2" id="KW-1185">Reference proteome</keyword>
<dbReference type="RefSeq" id="WP_330150176.1">
    <property type="nucleotide sequence ID" value="NZ_JAUZMZ010000003.1"/>
</dbReference>